<dbReference type="RefSeq" id="WP_073457851.1">
    <property type="nucleotide sequence ID" value="NZ_FRAP01000011.1"/>
</dbReference>
<feature type="domain" description="CBS" evidence="4">
    <location>
        <begin position="94"/>
        <end position="150"/>
    </location>
</feature>
<name>A0A1M6V209_PSETH</name>
<evidence type="ECO:0000259" key="4">
    <source>
        <dbReference type="PROSITE" id="PS51371"/>
    </source>
</evidence>
<dbReference type="Gene3D" id="3.10.580.10">
    <property type="entry name" value="CBS-domain"/>
    <property type="match status" value="1"/>
</dbReference>
<dbReference type="STRING" id="1848.SAMN05443637_111145"/>
<accession>A0A1M6V209</accession>
<feature type="domain" description="BON" evidence="3">
    <location>
        <begin position="147"/>
        <end position="216"/>
    </location>
</feature>
<feature type="domain" description="CBS" evidence="4">
    <location>
        <begin position="10"/>
        <end position="67"/>
    </location>
</feature>
<proteinExistence type="predicted"/>
<dbReference type="AlphaFoldDB" id="A0A1M6V209"/>
<dbReference type="Gene3D" id="3.30.1340.30">
    <property type="match status" value="1"/>
</dbReference>
<dbReference type="PANTHER" id="PTHR43080:SF29">
    <property type="entry name" value="OS02G0818000 PROTEIN"/>
    <property type="match status" value="1"/>
</dbReference>
<reference evidence="5 6" key="1">
    <citation type="submission" date="2016-11" db="EMBL/GenBank/DDBJ databases">
        <authorList>
            <person name="Jaros S."/>
            <person name="Januszkiewicz K."/>
            <person name="Wedrychowicz H."/>
        </authorList>
    </citation>
    <scope>NUCLEOTIDE SEQUENCE [LARGE SCALE GENOMIC DNA]</scope>
    <source>
        <strain evidence="5 6">DSM 43832</strain>
    </source>
</reference>
<dbReference type="InterPro" id="IPR007055">
    <property type="entry name" value="BON_dom"/>
</dbReference>
<dbReference type="OrthoDB" id="3672399at2"/>
<dbReference type="SUPFAM" id="SSF54631">
    <property type="entry name" value="CBS-domain pair"/>
    <property type="match status" value="1"/>
</dbReference>
<dbReference type="PANTHER" id="PTHR43080">
    <property type="entry name" value="CBS DOMAIN-CONTAINING PROTEIN CBSX3, MITOCHONDRIAL"/>
    <property type="match status" value="1"/>
</dbReference>
<dbReference type="InterPro" id="IPR017080">
    <property type="entry name" value="UCP036990_CBS_BON"/>
</dbReference>
<dbReference type="PIRSF" id="PIRSF036990">
    <property type="entry name" value="UCP036990_CBS_BON"/>
    <property type="match status" value="1"/>
</dbReference>
<evidence type="ECO:0000313" key="5">
    <source>
        <dbReference type="EMBL" id="SHK75405.1"/>
    </source>
</evidence>
<dbReference type="Pfam" id="PF04972">
    <property type="entry name" value="BON"/>
    <property type="match status" value="1"/>
</dbReference>
<evidence type="ECO:0000313" key="6">
    <source>
        <dbReference type="Proteomes" id="UP000184363"/>
    </source>
</evidence>
<evidence type="ECO:0000259" key="3">
    <source>
        <dbReference type="PROSITE" id="PS50914"/>
    </source>
</evidence>
<organism evidence="5 6">
    <name type="scientific">Pseudonocardia thermophila</name>
    <dbReference type="NCBI Taxonomy" id="1848"/>
    <lineage>
        <taxon>Bacteria</taxon>
        <taxon>Bacillati</taxon>
        <taxon>Actinomycetota</taxon>
        <taxon>Actinomycetes</taxon>
        <taxon>Pseudonocardiales</taxon>
        <taxon>Pseudonocardiaceae</taxon>
        <taxon>Pseudonocardia</taxon>
    </lineage>
</organism>
<keyword evidence="1 2" id="KW-0129">CBS domain</keyword>
<dbReference type="Proteomes" id="UP000184363">
    <property type="component" value="Unassembled WGS sequence"/>
</dbReference>
<evidence type="ECO:0000256" key="1">
    <source>
        <dbReference type="ARBA" id="ARBA00023122"/>
    </source>
</evidence>
<dbReference type="InterPro" id="IPR051257">
    <property type="entry name" value="Diverse_CBS-Domain"/>
</dbReference>
<keyword evidence="6" id="KW-1185">Reference proteome</keyword>
<protein>
    <submittedName>
        <fullName evidence="5">CBS domain-containing protein</fullName>
    </submittedName>
</protein>
<sequence length="229" mass="25009">MHHVLVSDVMTTDVVSVRPDDSFAQVVRVMNGTGVRAVPVLSEHGALLGVVSEADLMATAARPAGEERPWWRPRHVHRRHSGAKAGAATAEQLMSTHVETVHPWTRVAAAARRMRAGELRWMPVTDAEGTVVGVLSRSDVLGVFLRDDEEIRAEIERDVFGRALSADPERVRAEVDDGVVTLLGELPTRSDVEIARHLVSGMDGVVAIVDRLHYQVDDRGTDLPVVPFA</sequence>
<evidence type="ECO:0000256" key="2">
    <source>
        <dbReference type="PROSITE-ProRule" id="PRU00703"/>
    </source>
</evidence>
<dbReference type="Pfam" id="PF00571">
    <property type="entry name" value="CBS"/>
    <property type="match status" value="2"/>
</dbReference>
<dbReference type="EMBL" id="FRAP01000011">
    <property type="protein sequence ID" value="SHK75405.1"/>
    <property type="molecule type" value="Genomic_DNA"/>
</dbReference>
<dbReference type="InterPro" id="IPR046342">
    <property type="entry name" value="CBS_dom_sf"/>
</dbReference>
<dbReference type="PROSITE" id="PS51371">
    <property type="entry name" value="CBS"/>
    <property type="match status" value="2"/>
</dbReference>
<dbReference type="InterPro" id="IPR000644">
    <property type="entry name" value="CBS_dom"/>
</dbReference>
<dbReference type="SMART" id="SM00116">
    <property type="entry name" value="CBS"/>
    <property type="match status" value="2"/>
</dbReference>
<gene>
    <name evidence="5" type="ORF">SAMN05443637_111145</name>
</gene>
<dbReference type="PROSITE" id="PS50914">
    <property type="entry name" value="BON"/>
    <property type="match status" value="1"/>
</dbReference>